<organism evidence="2 3">
    <name type="scientific">Helianthus annuus</name>
    <name type="common">Common sunflower</name>
    <dbReference type="NCBI Taxonomy" id="4232"/>
    <lineage>
        <taxon>Eukaryota</taxon>
        <taxon>Viridiplantae</taxon>
        <taxon>Streptophyta</taxon>
        <taxon>Embryophyta</taxon>
        <taxon>Tracheophyta</taxon>
        <taxon>Spermatophyta</taxon>
        <taxon>Magnoliopsida</taxon>
        <taxon>eudicotyledons</taxon>
        <taxon>Gunneridae</taxon>
        <taxon>Pentapetalae</taxon>
        <taxon>asterids</taxon>
        <taxon>campanulids</taxon>
        <taxon>Asterales</taxon>
        <taxon>Asteraceae</taxon>
        <taxon>Asteroideae</taxon>
        <taxon>Heliantheae alliance</taxon>
        <taxon>Heliantheae</taxon>
        <taxon>Helianthus</taxon>
    </lineage>
</organism>
<gene>
    <name evidence="2" type="ORF">HannXRQ_Chr09g0260081</name>
</gene>
<proteinExistence type="predicted"/>
<dbReference type="Proteomes" id="UP000215914">
    <property type="component" value="Chromosome 9"/>
</dbReference>
<evidence type="ECO:0000313" key="2">
    <source>
        <dbReference type="EMBL" id="OTG15409.1"/>
    </source>
</evidence>
<dbReference type="EMBL" id="CM007898">
    <property type="protein sequence ID" value="OTG15409.1"/>
    <property type="molecule type" value="Genomic_DNA"/>
</dbReference>
<keyword evidence="1" id="KW-0472">Membrane</keyword>
<sequence length="153" mass="17273">MKLIGSCFLSTFDTDDHIFDDERQHVEENRLFTSINNLPTVYEAVKEWLVVQDKSSEASGSRYRIPQVASTSSTHPPTRVEGTTAVIWMATAIAASKVRKRQLVSRSSCLISDDGGANYHLQGTKNDDFALFILVYFTFYFSLFFGDLLTMLL</sequence>
<dbReference type="AlphaFoldDB" id="A0A251TXA2"/>
<keyword evidence="1" id="KW-1133">Transmembrane helix</keyword>
<keyword evidence="3" id="KW-1185">Reference proteome</keyword>
<reference evidence="3" key="1">
    <citation type="journal article" date="2017" name="Nature">
        <title>The sunflower genome provides insights into oil metabolism, flowering and Asterid evolution.</title>
        <authorList>
            <person name="Badouin H."/>
            <person name="Gouzy J."/>
            <person name="Grassa C.J."/>
            <person name="Murat F."/>
            <person name="Staton S.E."/>
            <person name="Cottret L."/>
            <person name="Lelandais-Briere C."/>
            <person name="Owens G.L."/>
            <person name="Carrere S."/>
            <person name="Mayjonade B."/>
            <person name="Legrand L."/>
            <person name="Gill N."/>
            <person name="Kane N.C."/>
            <person name="Bowers J.E."/>
            <person name="Hubner S."/>
            <person name="Bellec A."/>
            <person name="Berard A."/>
            <person name="Berges H."/>
            <person name="Blanchet N."/>
            <person name="Boniface M.C."/>
            <person name="Brunel D."/>
            <person name="Catrice O."/>
            <person name="Chaidir N."/>
            <person name="Claudel C."/>
            <person name="Donnadieu C."/>
            <person name="Faraut T."/>
            <person name="Fievet G."/>
            <person name="Helmstetter N."/>
            <person name="King M."/>
            <person name="Knapp S.J."/>
            <person name="Lai Z."/>
            <person name="Le Paslier M.C."/>
            <person name="Lippi Y."/>
            <person name="Lorenzon L."/>
            <person name="Mandel J.R."/>
            <person name="Marage G."/>
            <person name="Marchand G."/>
            <person name="Marquand E."/>
            <person name="Bret-Mestries E."/>
            <person name="Morien E."/>
            <person name="Nambeesan S."/>
            <person name="Nguyen T."/>
            <person name="Pegot-Espagnet P."/>
            <person name="Pouilly N."/>
            <person name="Raftis F."/>
            <person name="Sallet E."/>
            <person name="Schiex T."/>
            <person name="Thomas J."/>
            <person name="Vandecasteele C."/>
            <person name="Vares D."/>
            <person name="Vear F."/>
            <person name="Vautrin S."/>
            <person name="Crespi M."/>
            <person name="Mangin B."/>
            <person name="Burke J.M."/>
            <person name="Salse J."/>
            <person name="Munos S."/>
            <person name="Vincourt P."/>
            <person name="Rieseberg L.H."/>
            <person name="Langlade N.B."/>
        </authorList>
    </citation>
    <scope>NUCLEOTIDE SEQUENCE [LARGE SCALE GENOMIC DNA]</scope>
    <source>
        <strain evidence="3">cv. SF193</strain>
    </source>
</reference>
<keyword evidence="1" id="KW-0812">Transmembrane</keyword>
<dbReference type="InParanoid" id="A0A251TXA2"/>
<name>A0A251TXA2_HELAN</name>
<feature type="transmembrane region" description="Helical" evidence="1">
    <location>
        <begin position="129"/>
        <end position="152"/>
    </location>
</feature>
<protein>
    <submittedName>
        <fullName evidence="2">Uncharacterized protein</fullName>
    </submittedName>
</protein>
<evidence type="ECO:0000256" key="1">
    <source>
        <dbReference type="SAM" id="Phobius"/>
    </source>
</evidence>
<accession>A0A251TXA2</accession>
<evidence type="ECO:0000313" key="3">
    <source>
        <dbReference type="Proteomes" id="UP000215914"/>
    </source>
</evidence>